<proteinExistence type="predicted"/>
<dbReference type="Proteomes" id="UP000484076">
    <property type="component" value="Unassembled WGS sequence"/>
</dbReference>
<keyword evidence="2" id="KW-1185">Reference proteome</keyword>
<dbReference type="RefSeq" id="WP_152823798.1">
    <property type="nucleotide sequence ID" value="NZ_WHUT02000001.1"/>
</dbReference>
<sequence length="314" mass="33300">MAQTNGYGGYDIVAFPPAETFYASARNWHVFSARGPVGFAYCFAEGVRDGAAYRLGWDGMQWQLAVPITSSPDWQGTLQIDGAGSGQGYLRGGDYSSGTASGGWTIAWLGLAELDGLQKGSVAVLGPGRADFDFSLAGSTAAILKVEECVARQGATAVIAAPSFADPSERTLRTFAVVGDWVISEHLQGSQVRACEARDTVQPTLRFEIDRDNSYIDFKDNGQMGGIGARVPVMIGFGPGSAPTQHMVEIIEGSDGEIWGRLTEGRMDGPGLIDDAFQNASQVSFQGPNIILERGLYGSGAALDAYFRCSNGIQ</sequence>
<evidence type="ECO:0000313" key="1">
    <source>
        <dbReference type="EMBL" id="NUB43124.1"/>
    </source>
</evidence>
<comment type="caution">
    <text evidence="1">The sequence shown here is derived from an EMBL/GenBank/DDBJ whole genome shotgun (WGS) entry which is preliminary data.</text>
</comment>
<gene>
    <name evidence="1" type="ORF">GEU84_001905</name>
</gene>
<organism evidence="1 2">
    <name type="scientific">Fertoeibacter niger</name>
    <dbReference type="NCBI Taxonomy" id="2656921"/>
    <lineage>
        <taxon>Bacteria</taxon>
        <taxon>Pseudomonadati</taxon>
        <taxon>Pseudomonadota</taxon>
        <taxon>Alphaproteobacteria</taxon>
        <taxon>Rhodobacterales</taxon>
        <taxon>Paracoccaceae</taxon>
        <taxon>Fertoeibacter</taxon>
    </lineage>
</organism>
<dbReference type="AlphaFoldDB" id="A0A8X8GZ31"/>
<accession>A0A8X8GZ31</accession>
<protein>
    <submittedName>
        <fullName evidence="1">Uncharacterized protein</fullName>
    </submittedName>
</protein>
<dbReference type="EMBL" id="WHUT02000001">
    <property type="protein sequence ID" value="NUB43124.1"/>
    <property type="molecule type" value="Genomic_DNA"/>
</dbReference>
<reference evidence="1" key="1">
    <citation type="submission" date="2020-05" db="EMBL/GenBank/DDBJ databases">
        <title>Fertoebacter nigrum gen. nov., sp. nov., a new member of the family Rhodobacteraceae.</title>
        <authorList>
            <person name="Szuroczki S."/>
            <person name="Abbaszade G."/>
            <person name="Buni D."/>
            <person name="Schumann P."/>
            <person name="Toth E."/>
        </authorList>
    </citation>
    <scope>NUCLEOTIDE SEQUENCE</scope>
    <source>
        <strain evidence="1">RG-N-1a</strain>
    </source>
</reference>
<name>A0A8X8GZ31_9RHOB</name>
<evidence type="ECO:0000313" key="2">
    <source>
        <dbReference type="Proteomes" id="UP000484076"/>
    </source>
</evidence>